<organism evidence="7 8">
    <name type="scientific">Sphingomonas morindae</name>
    <dbReference type="NCBI Taxonomy" id="1541170"/>
    <lineage>
        <taxon>Bacteria</taxon>
        <taxon>Pseudomonadati</taxon>
        <taxon>Pseudomonadota</taxon>
        <taxon>Alphaproteobacteria</taxon>
        <taxon>Sphingomonadales</taxon>
        <taxon>Sphingomonadaceae</taxon>
        <taxon>Sphingomonas</taxon>
    </lineage>
</organism>
<dbReference type="InterPro" id="IPR036388">
    <property type="entry name" value="WH-like_DNA-bd_sf"/>
</dbReference>
<name>A0ABY4X503_9SPHN</name>
<dbReference type="CDD" id="cd06170">
    <property type="entry name" value="LuxR_C_like"/>
    <property type="match status" value="1"/>
</dbReference>
<dbReference type="SUPFAM" id="SSF46894">
    <property type="entry name" value="C-terminal effector domain of the bipartite response regulators"/>
    <property type="match status" value="1"/>
</dbReference>
<dbReference type="Pfam" id="PF00072">
    <property type="entry name" value="Response_reg"/>
    <property type="match status" value="1"/>
</dbReference>
<dbReference type="InterPro" id="IPR011006">
    <property type="entry name" value="CheY-like_superfamily"/>
</dbReference>
<proteinExistence type="predicted"/>
<dbReference type="InterPro" id="IPR001789">
    <property type="entry name" value="Sig_transdc_resp-reg_receiver"/>
</dbReference>
<dbReference type="PANTHER" id="PTHR44688">
    <property type="entry name" value="DNA-BINDING TRANSCRIPTIONAL ACTIVATOR DEVR_DOSR"/>
    <property type="match status" value="1"/>
</dbReference>
<feature type="domain" description="HTH luxR-type" evidence="5">
    <location>
        <begin position="139"/>
        <end position="204"/>
    </location>
</feature>
<evidence type="ECO:0000259" key="6">
    <source>
        <dbReference type="PROSITE" id="PS50110"/>
    </source>
</evidence>
<keyword evidence="2" id="KW-0238">DNA-binding</keyword>
<dbReference type="PRINTS" id="PR00038">
    <property type="entry name" value="HTHLUXR"/>
</dbReference>
<evidence type="ECO:0000256" key="4">
    <source>
        <dbReference type="PROSITE-ProRule" id="PRU00169"/>
    </source>
</evidence>
<dbReference type="PROSITE" id="PS50110">
    <property type="entry name" value="RESPONSE_REGULATORY"/>
    <property type="match status" value="1"/>
</dbReference>
<dbReference type="Proteomes" id="UP001056937">
    <property type="component" value="Chromosome 1"/>
</dbReference>
<gene>
    <name evidence="7" type="ORF">LHA26_11730</name>
</gene>
<evidence type="ECO:0000256" key="1">
    <source>
        <dbReference type="ARBA" id="ARBA00023015"/>
    </source>
</evidence>
<dbReference type="SUPFAM" id="SSF52172">
    <property type="entry name" value="CheY-like"/>
    <property type="match status" value="1"/>
</dbReference>
<dbReference type="SMART" id="SM00448">
    <property type="entry name" value="REC"/>
    <property type="match status" value="1"/>
</dbReference>
<keyword evidence="8" id="KW-1185">Reference proteome</keyword>
<dbReference type="PROSITE" id="PS50043">
    <property type="entry name" value="HTH_LUXR_2"/>
    <property type="match status" value="1"/>
</dbReference>
<keyword evidence="1" id="KW-0805">Transcription regulation</keyword>
<reference evidence="7" key="1">
    <citation type="journal article" date="2022" name="Toxins">
        <title>Genomic Analysis of Sphingopyxis sp. USTB-05 for Biodegrading Cyanobacterial Hepatotoxins.</title>
        <authorList>
            <person name="Liu C."/>
            <person name="Xu Q."/>
            <person name="Zhao Z."/>
            <person name="Zhang H."/>
            <person name="Liu X."/>
            <person name="Yin C."/>
            <person name="Liu Y."/>
            <person name="Yan H."/>
        </authorList>
    </citation>
    <scope>NUCLEOTIDE SEQUENCE</scope>
    <source>
        <strain evidence="7">NBD5</strain>
    </source>
</reference>
<dbReference type="InterPro" id="IPR016032">
    <property type="entry name" value="Sig_transdc_resp-reg_C-effctor"/>
</dbReference>
<evidence type="ECO:0000256" key="3">
    <source>
        <dbReference type="ARBA" id="ARBA00023163"/>
    </source>
</evidence>
<sequence>MERGTECLVEPLRVHILDDDRHDADQVAALVAPLGGMPVLHHGIDAFVEAAMRDTMACLIVEQVLATGTGLAAQRELARRACRLPLILLSRRPTLGSALAAMRAGALDYLERPIDPALLAAAFAAARLHVRSVAGQSRSAARLALLTPREHDIFLRLAIGTSTKMIAHELGLASRTVEHGRARILRKLDVTSLAAATRLALEAGVID</sequence>
<dbReference type="Pfam" id="PF00196">
    <property type="entry name" value="GerE"/>
    <property type="match status" value="1"/>
</dbReference>
<dbReference type="SMART" id="SM00421">
    <property type="entry name" value="HTH_LUXR"/>
    <property type="match status" value="1"/>
</dbReference>
<keyword evidence="3" id="KW-0804">Transcription</keyword>
<evidence type="ECO:0000259" key="5">
    <source>
        <dbReference type="PROSITE" id="PS50043"/>
    </source>
</evidence>
<protein>
    <submittedName>
        <fullName evidence="7">LuxR C-terminal-related transcriptional regulator</fullName>
    </submittedName>
</protein>
<comment type="caution">
    <text evidence="4">Lacks conserved residue(s) required for the propagation of feature annotation.</text>
</comment>
<dbReference type="Gene3D" id="1.10.10.10">
    <property type="entry name" value="Winged helix-like DNA-binding domain superfamily/Winged helix DNA-binding domain"/>
    <property type="match status" value="1"/>
</dbReference>
<dbReference type="Gene3D" id="3.40.50.2300">
    <property type="match status" value="1"/>
</dbReference>
<dbReference type="PROSITE" id="PS00622">
    <property type="entry name" value="HTH_LUXR_1"/>
    <property type="match status" value="1"/>
</dbReference>
<dbReference type="InterPro" id="IPR000792">
    <property type="entry name" value="Tscrpt_reg_LuxR_C"/>
</dbReference>
<feature type="domain" description="Response regulatory" evidence="6">
    <location>
        <begin position="13"/>
        <end position="127"/>
    </location>
</feature>
<accession>A0ABY4X503</accession>
<evidence type="ECO:0000313" key="8">
    <source>
        <dbReference type="Proteomes" id="UP001056937"/>
    </source>
</evidence>
<evidence type="ECO:0000256" key="2">
    <source>
        <dbReference type="ARBA" id="ARBA00023125"/>
    </source>
</evidence>
<dbReference type="PANTHER" id="PTHR44688:SF16">
    <property type="entry name" value="DNA-BINDING TRANSCRIPTIONAL ACTIVATOR DEVR_DOSR"/>
    <property type="match status" value="1"/>
</dbReference>
<dbReference type="EMBL" id="CP084930">
    <property type="protein sequence ID" value="USI71978.1"/>
    <property type="molecule type" value="Genomic_DNA"/>
</dbReference>
<evidence type="ECO:0000313" key="7">
    <source>
        <dbReference type="EMBL" id="USI71978.1"/>
    </source>
</evidence>
<dbReference type="RefSeq" id="WP_252165787.1">
    <property type="nucleotide sequence ID" value="NZ_CP084930.1"/>
</dbReference>